<keyword evidence="2 4" id="KW-0378">Hydrolase</keyword>
<dbReference type="Proteomes" id="UP000034952">
    <property type="component" value="Unassembled WGS sequence"/>
</dbReference>
<evidence type="ECO:0000256" key="2">
    <source>
        <dbReference type="ARBA" id="ARBA00022801"/>
    </source>
</evidence>
<dbReference type="CDD" id="cd03424">
    <property type="entry name" value="NUDIX_ADPRase_Nudt5_UGPPase_Nudt14"/>
    <property type="match status" value="1"/>
</dbReference>
<comment type="caution">
    <text evidence="4">The sequence shown here is derived from an EMBL/GenBank/DDBJ whole genome shotgun (WGS) entry which is preliminary data.</text>
</comment>
<evidence type="ECO:0000259" key="3">
    <source>
        <dbReference type="PROSITE" id="PS51462"/>
    </source>
</evidence>
<dbReference type="GO" id="GO:0019693">
    <property type="term" value="P:ribose phosphate metabolic process"/>
    <property type="evidence" value="ECO:0007669"/>
    <property type="project" value="TreeGrafter"/>
</dbReference>
<dbReference type="GO" id="GO:0016787">
    <property type="term" value="F:hydrolase activity"/>
    <property type="evidence" value="ECO:0007669"/>
    <property type="project" value="UniProtKB-KW"/>
</dbReference>
<comment type="cofactor">
    <cofactor evidence="1">
        <name>Mg(2+)</name>
        <dbReference type="ChEBI" id="CHEBI:18420"/>
    </cofactor>
</comment>
<dbReference type="InterPro" id="IPR015797">
    <property type="entry name" value="NUDIX_hydrolase-like_dom_sf"/>
</dbReference>
<sequence length="195" mass="22558">MNIQRPKSKQPIPEHATKVFQGVLFDVYHWDQEQFDGSKKTFEKIKRSDTVVVFPVLNDGKIILTKQEQPGKEPFIGTTGGRVDEGEDILTAAKRELLEESGYEADEFILWDAQHPTSKIDWVVYTFIAKGLRKIDVPHLDSGEKIELMFVTLDELIEEGIKKNFSEHEIINHLYEAKFDANKKEELRELFKPII</sequence>
<name>A0A0G0BBH9_9BACT</name>
<dbReference type="Pfam" id="PF00293">
    <property type="entry name" value="NUDIX"/>
    <property type="match status" value="1"/>
</dbReference>
<dbReference type="InterPro" id="IPR020084">
    <property type="entry name" value="NUDIX_hydrolase_CS"/>
</dbReference>
<dbReference type="GO" id="GO:0006753">
    <property type="term" value="P:nucleoside phosphate metabolic process"/>
    <property type="evidence" value="ECO:0007669"/>
    <property type="project" value="TreeGrafter"/>
</dbReference>
<dbReference type="AlphaFoldDB" id="A0A0G0BBH9"/>
<reference evidence="4 5" key="1">
    <citation type="journal article" date="2015" name="Nature">
        <title>rRNA introns, odd ribosomes, and small enigmatic genomes across a large radiation of phyla.</title>
        <authorList>
            <person name="Brown C.T."/>
            <person name="Hug L.A."/>
            <person name="Thomas B.C."/>
            <person name="Sharon I."/>
            <person name="Castelle C.J."/>
            <person name="Singh A."/>
            <person name="Wilkins M.J."/>
            <person name="Williams K.H."/>
            <person name="Banfield J.F."/>
        </authorList>
    </citation>
    <scope>NUCLEOTIDE SEQUENCE [LARGE SCALE GENOMIC DNA]</scope>
</reference>
<dbReference type="PANTHER" id="PTHR11839:SF18">
    <property type="entry name" value="NUDIX HYDROLASE DOMAIN-CONTAINING PROTEIN"/>
    <property type="match status" value="1"/>
</dbReference>
<dbReference type="PROSITE" id="PS51462">
    <property type="entry name" value="NUDIX"/>
    <property type="match status" value="1"/>
</dbReference>
<protein>
    <submittedName>
        <fullName evidence="4">NUDIX hydrolase</fullName>
    </submittedName>
</protein>
<organism evidence="4 5">
    <name type="scientific">Candidatus Nomurabacteria bacterium GW2011_GWE1_35_16</name>
    <dbReference type="NCBI Taxonomy" id="1618761"/>
    <lineage>
        <taxon>Bacteria</taxon>
        <taxon>Candidatus Nomuraibacteriota</taxon>
    </lineage>
</organism>
<accession>A0A0G0BBH9</accession>
<evidence type="ECO:0000313" key="4">
    <source>
        <dbReference type="EMBL" id="KKP66843.1"/>
    </source>
</evidence>
<feature type="domain" description="Nudix hydrolase" evidence="3">
    <location>
        <begin position="46"/>
        <end position="178"/>
    </location>
</feature>
<dbReference type="PANTHER" id="PTHR11839">
    <property type="entry name" value="UDP/ADP-SUGAR PYROPHOSPHATASE"/>
    <property type="match status" value="1"/>
</dbReference>
<gene>
    <name evidence="4" type="ORF">UR64_C0002G0059</name>
</gene>
<evidence type="ECO:0000313" key="5">
    <source>
        <dbReference type="Proteomes" id="UP000034952"/>
    </source>
</evidence>
<proteinExistence type="predicted"/>
<dbReference type="EMBL" id="LBPY01000002">
    <property type="protein sequence ID" value="KKP66843.1"/>
    <property type="molecule type" value="Genomic_DNA"/>
</dbReference>
<dbReference type="PROSITE" id="PS00893">
    <property type="entry name" value="NUDIX_BOX"/>
    <property type="match status" value="1"/>
</dbReference>
<evidence type="ECO:0000256" key="1">
    <source>
        <dbReference type="ARBA" id="ARBA00001946"/>
    </source>
</evidence>
<dbReference type="SUPFAM" id="SSF55811">
    <property type="entry name" value="Nudix"/>
    <property type="match status" value="1"/>
</dbReference>
<dbReference type="InterPro" id="IPR000086">
    <property type="entry name" value="NUDIX_hydrolase_dom"/>
</dbReference>
<dbReference type="Gene3D" id="3.90.79.10">
    <property type="entry name" value="Nucleoside Triphosphate Pyrophosphohydrolase"/>
    <property type="match status" value="1"/>
</dbReference>